<keyword evidence="4" id="KW-0677">Repeat</keyword>
<feature type="region of interest" description="Disordered" evidence="10">
    <location>
        <begin position="573"/>
        <end position="611"/>
    </location>
</feature>
<dbReference type="PANTHER" id="PTHR47257">
    <property type="entry name" value="PH-RESPONSE TRANSCRIPTION FACTOR PACC/RIM101"/>
    <property type="match status" value="1"/>
</dbReference>
<reference evidence="12 13" key="1">
    <citation type="journal article" date="2016" name="Nat. Commun.">
        <title>Ectomycorrhizal ecology is imprinted in the genome of the dominant symbiotic fungus Cenococcum geophilum.</title>
        <authorList>
            <consortium name="DOE Joint Genome Institute"/>
            <person name="Peter M."/>
            <person name="Kohler A."/>
            <person name="Ohm R.A."/>
            <person name="Kuo A."/>
            <person name="Krutzmann J."/>
            <person name="Morin E."/>
            <person name="Arend M."/>
            <person name="Barry K.W."/>
            <person name="Binder M."/>
            <person name="Choi C."/>
            <person name="Clum A."/>
            <person name="Copeland A."/>
            <person name="Grisel N."/>
            <person name="Haridas S."/>
            <person name="Kipfer T."/>
            <person name="LaButti K."/>
            <person name="Lindquist E."/>
            <person name="Lipzen A."/>
            <person name="Maire R."/>
            <person name="Meier B."/>
            <person name="Mihaltcheva S."/>
            <person name="Molinier V."/>
            <person name="Murat C."/>
            <person name="Poggeler S."/>
            <person name="Quandt C.A."/>
            <person name="Sperisen C."/>
            <person name="Tritt A."/>
            <person name="Tisserant E."/>
            <person name="Crous P.W."/>
            <person name="Henrissat B."/>
            <person name="Nehls U."/>
            <person name="Egli S."/>
            <person name="Spatafora J.W."/>
            <person name="Grigoriev I.V."/>
            <person name="Martin F.M."/>
        </authorList>
    </citation>
    <scope>NUCLEOTIDE SEQUENCE [LARGE SCALE GENOMIC DNA]</scope>
    <source>
        <strain evidence="12 13">CBS 459.81</strain>
    </source>
</reference>
<dbReference type="EMBL" id="KV744926">
    <property type="protein sequence ID" value="OCK81282.1"/>
    <property type="molecule type" value="Genomic_DNA"/>
</dbReference>
<dbReference type="Proteomes" id="UP000250266">
    <property type="component" value="Unassembled WGS sequence"/>
</dbReference>
<evidence type="ECO:0000256" key="8">
    <source>
        <dbReference type="ARBA" id="ARBA00038089"/>
    </source>
</evidence>
<feature type="compositionally biased region" description="Basic and acidic residues" evidence="10">
    <location>
        <begin position="496"/>
        <end position="510"/>
    </location>
</feature>
<dbReference type="Gene3D" id="3.30.160.60">
    <property type="entry name" value="Classic Zinc Finger"/>
    <property type="match status" value="2"/>
</dbReference>
<feature type="domain" description="C2H2-type" evidence="11">
    <location>
        <begin position="79"/>
        <end position="108"/>
    </location>
</feature>
<feature type="region of interest" description="Disordered" evidence="10">
    <location>
        <begin position="129"/>
        <end position="159"/>
    </location>
</feature>
<evidence type="ECO:0000313" key="13">
    <source>
        <dbReference type="Proteomes" id="UP000250266"/>
    </source>
</evidence>
<keyword evidence="6" id="KW-0862">Zinc</keyword>
<gene>
    <name evidence="12" type="ORF">K432DRAFT_20918</name>
</gene>
<evidence type="ECO:0000256" key="4">
    <source>
        <dbReference type="ARBA" id="ARBA00022737"/>
    </source>
</evidence>
<comment type="similarity">
    <text evidence="8">Belongs to the pacC/RIM101 family.</text>
</comment>
<feature type="region of interest" description="Disordered" evidence="10">
    <location>
        <begin position="357"/>
        <end position="510"/>
    </location>
</feature>
<evidence type="ECO:0000256" key="5">
    <source>
        <dbReference type="ARBA" id="ARBA00022771"/>
    </source>
</evidence>
<evidence type="ECO:0000256" key="6">
    <source>
        <dbReference type="ARBA" id="ARBA00022833"/>
    </source>
</evidence>
<dbReference type="SUPFAM" id="SSF57667">
    <property type="entry name" value="beta-beta-alpha zinc fingers"/>
    <property type="match status" value="2"/>
</dbReference>
<keyword evidence="13" id="KW-1185">Reference proteome</keyword>
<feature type="compositionally biased region" description="Low complexity" evidence="10">
    <location>
        <begin position="528"/>
        <end position="540"/>
    </location>
</feature>
<comment type="subcellular location">
    <subcellularLocation>
        <location evidence="1">Nucleus</location>
    </subcellularLocation>
</comment>
<dbReference type="PANTHER" id="PTHR47257:SF1">
    <property type="entry name" value="PH-RESPONSE TRANSCRIPTION FACTOR PACC_RIM101"/>
    <property type="match status" value="1"/>
</dbReference>
<proteinExistence type="inferred from homology"/>
<feature type="domain" description="C2H2-type" evidence="11">
    <location>
        <begin position="109"/>
        <end position="136"/>
    </location>
</feature>
<dbReference type="InterPro" id="IPR050806">
    <property type="entry name" value="pacC/RIM101"/>
</dbReference>
<dbReference type="FunFam" id="3.30.160.60:FF:000458">
    <property type="entry name" value="pH-response transcription factor pacC/RIM101"/>
    <property type="match status" value="1"/>
</dbReference>
<feature type="compositionally biased region" description="Polar residues" evidence="10">
    <location>
        <begin position="388"/>
        <end position="428"/>
    </location>
</feature>
<dbReference type="InterPro" id="IPR013087">
    <property type="entry name" value="Znf_C2H2_type"/>
</dbReference>
<sequence>MSEAAPNQGLPSSTTPQQQQPQVPPQQQPQSAPASASVAGDQLVCQWSNCGERCPTAEQLYDHVCERHVGRKSTNNLNLTCQWGNCRTTTVKRDHITSHIRVHVPLKPHKCDFCGKAFKRPQDLKKHVKTHADDSVLLRSPEPNRGAPHGGNGGYQPNQGKQLVADLQALAATASGYYPDSSMGPNAGYGQQHPGGAPGGFYSAAPPNSAYGPVYYAVNPGQNMNNDSYEIRKRAAYDALNEFFGDAKRRAIDPTTYYDVGQRLMGLQNVQLPVIGSGGYHGGMSEYGQGGPMVAHASHGPAPLHQYSLPLPNLRTKSDLVNIDQFLEQLQSTVYETSNHAAAAGVAQPGAHYINPAINYRSSNSPPGLPQGSHPQSSHATAVGSMPAPQTTETPALTPASSVLSYNSGHSPVSGQPASTISPTSRPGMSSMYPTLPSVSAMSEMTAYPSTSGAPPSALAPSFDADGRRRYSGNLLQKAAPGRRPSDQMDTSEDGASPKESRRSSEQDGLRHNVNQLAIQSPKVDPALSLRSPSQQSVSSGEHNAEAQESWIENIRTIERLRSFIKDRLEHHDYIEDEDAQDSPNQDSRPSMNEDAQNLYPVLRAVREGNQ</sequence>
<dbReference type="OrthoDB" id="6155966at2759"/>
<evidence type="ECO:0000256" key="10">
    <source>
        <dbReference type="SAM" id="MobiDB-lite"/>
    </source>
</evidence>
<evidence type="ECO:0000256" key="2">
    <source>
        <dbReference type="ARBA" id="ARBA00022491"/>
    </source>
</evidence>
<accession>A0A8E2EC58</accession>
<keyword evidence="5 9" id="KW-0863">Zinc-finger</keyword>
<dbReference type="SMART" id="SM00355">
    <property type="entry name" value="ZnF_C2H2"/>
    <property type="match status" value="3"/>
</dbReference>
<dbReference type="GO" id="GO:0005634">
    <property type="term" value="C:nucleus"/>
    <property type="evidence" value="ECO:0007669"/>
    <property type="project" value="UniProtKB-SubCell"/>
</dbReference>
<dbReference type="PROSITE" id="PS50157">
    <property type="entry name" value="ZINC_FINGER_C2H2_2"/>
    <property type="match status" value="2"/>
</dbReference>
<dbReference type="Pfam" id="PF00096">
    <property type="entry name" value="zf-C2H2"/>
    <property type="match status" value="1"/>
</dbReference>
<feature type="compositionally biased region" description="Polar residues" evidence="10">
    <location>
        <begin position="437"/>
        <end position="454"/>
    </location>
</feature>
<evidence type="ECO:0000256" key="7">
    <source>
        <dbReference type="ARBA" id="ARBA00023242"/>
    </source>
</evidence>
<evidence type="ECO:0000256" key="1">
    <source>
        <dbReference type="ARBA" id="ARBA00004123"/>
    </source>
</evidence>
<feature type="region of interest" description="Disordered" evidence="10">
    <location>
        <begin position="1"/>
        <end position="35"/>
    </location>
</feature>
<dbReference type="FunFam" id="3.30.160.60:FF:001875">
    <property type="entry name" value="pH-response transcription factor pacC/RIM101"/>
    <property type="match status" value="1"/>
</dbReference>
<dbReference type="GO" id="GO:0045944">
    <property type="term" value="P:positive regulation of transcription by RNA polymerase II"/>
    <property type="evidence" value="ECO:0007669"/>
    <property type="project" value="TreeGrafter"/>
</dbReference>
<dbReference type="InterPro" id="IPR036236">
    <property type="entry name" value="Znf_C2H2_sf"/>
</dbReference>
<evidence type="ECO:0000259" key="11">
    <source>
        <dbReference type="PROSITE" id="PS50157"/>
    </source>
</evidence>
<dbReference type="PROSITE" id="PS00028">
    <property type="entry name" value="ZINC_FINGER_C2H2_1"/>
    <property type="match status" value="2"/>
</dbReference>
<organism evidence="12 13">
    <name type="scientific">Lepidopterella palustris CBS 459.81</name>
    <dbReference type="NCBI Taxonomy" id="1314670"/>
    <lineage>
        <taxon>Eukaryota</taxon>
        <taxon>Fungi</taxon>
        <taxon>Dikarya</taxon>
        <taxon>Ascomycota</taxon>
        <taxon>Pezizomycotina</taxon>
        <taxon>Dothideomycetes</taxon>
        <taxon>Pleosporomycetidae</taxon>
        <taxon>Mytilinidiales</taxon>
        <taxon>Argynnaceae</taxon>
        <taxon>Lepidopterella</taxon>
    </lineage>
</organism>
<keyword evidence="7" id="KW-0539">Nucleus</keyword>
<name>A0A8E2EC58_9PEZI</name>
<keyword evidence="3" id="KW-0479">Metal-binding</keyword>
<dbReference type="GO" id="GO:0008270">
    <property type="term" value="F:zinc ion binding"/>
    <property type="evidence" value="ECO:0007669"/>
    <property type="project" value="UniProtKB-KW"/>
</dbReference>
<evidence type="ECO:0000313" key="12">
    <source>
        <dbReference type="EMBL" id="OCK81282.1"/>
    </source>
</evidence>
<feature type="region of interest" description="Disordered" evidence="10">
    <location>
        <begin position="524"/>
        <end position="547"/>
    </location>
</feature>
<evidence type="ECO:0000256" key="3">
    <source>
        <dbReference type="ARBA" id="ARBA00022723"/>
    </source>
</evidence>
<evidence type="ECO:0000256" key="9">
    <source>
        <dbReference type="PROSITE-ProRule" id="PRU00042"/>
    </source>
</evidence>
<feature type="compositionally biased region" description="Low complexity" evidence="10">
    <location>
        <begin position="11"/>
        <end position="21"/>
    </location>
</feature>
<feature type="compositionally biased region" description="Polar residues" evidence="10">
    <location>
        <begin position="582"/>
        <end position="596"/>
    </location>
</feature>
<protein>
    <recommendedName>
        <fullName evidence="11">C2H2-type domain-containing protein</fullName>
    </recommendedName>
</protein>
<dbReference type="AlphaFoldDB" id="A0A8E2EC58"/>
<keyword evidence="2" id="KW-0678">Repressor</keyword>